<dbReference type="Pfam" id="PF18962">
    <property type="entry name" value="Por_Secre_tail"/>
    <property type="match status" value="1"/>
</dbReference>
<comment type="caution">
    <text evidence="3">The sequence shown here is derived from an EMBL/GenBank/DDBJ whole genome shotgun (WGS) entry which is preliminary data.</text>
</comment>
<sequence>MKYLFLISWVPFYGQVLHHQMLSSQGTTKKIADGYIISQTIGQQSVIGNSNKDPVVTQGFQQSLWSSYIATNQKTEITVLTYPNPFSDLINFEFSEPTNEEISIYIFDVSGRLIHKQKEMLKNSVLTIQLSKLPQSEYLVKIHSISTTYYTKIIKK</sequence>
<name>A0A2V4BVY4_9FLAO</name>
<protein>
    <recommendedName>
        <fullName evidence="2">Secretion system C-terminal sorting domain-containing protein</fullName>
    </recommendedName>
</protein>
<dbReference type="InterPro" id="IPR026444">
    <property type="entry name" value="Secre_tail"/>
</dbReference>
<organism evidence="3 4">
    <name type="scientific">Flavobacterium cheongpyeongense</name>
    <dbReference type="NCBI Taxonomy" id="2212651"/>
    <lineage>
        <taxon>Bacteria</taxon>
        <taxon>Pseudomonadati</taxon>
        <taxon>Bacteroidota</taxon>
        <taxon>Flavobacteriia</taxon>
        <taxon>Flavobacteriales</taxon>
        <taxon>Flavobacteriaceae</taxon>
        <taxon>Flavobacterium</taxon>
    </lineage>
</organism>
<dbReference type="AlphaFoldDB" id="A0A2V4BVY4"/>
<evidence type="ECO:0000256" key="1">
    <source>
        <dbReference type="ARBA" id="ARBA00022729"/>
    </source>
</evidence>
<keyword evidence="1" id="KW-0732">Signal</keyword>
<evidence type="ECO:0000313" key="4">
    <source>
        <dbReference type="Proteomes" id="UP000247903"/>
    </source>
</evidence>
<keyword evidence="4" id="KW-1185">Reference proteome</keyword>
<reference evidence="3 4" key="1">
    <citation type="submission" date="2018-05" db="EMBL/GenBank/DDBJ databases">
        <title>Flavobacterium sp. strain IMCC34759, incomplete genome.</title>
        <authorList>
            <person name="Joung Y."/>
            <person name="Cho J."/>
        </authorList>
    </citation>
    <scope>NUCLEOTIDE SEQUENCE [LARGE SCALE GENOMIC DNA]</scope>
    <source>
        <strain evidence="3 4">IMCC34759</strain>
    </source>
</reference>
<accession>A0A2V4BVY4</accession>
<evidence type="ECO:0000259" key="2">
    <source>
        <dbReference type="Pfam" id="PF18962"/>
    </source>
</evidence>
<dbReference type="RefSeq" id="WP_110305002.1">
    <property type="nucleotide sequence ID" value="NZ_QJHK01000001.1"/>
</dbReference>
<proteinExistence type="predicted"/>
<dbReference type="Proteomes" id="UP000247903">
    <property type="component" value="Unassembled WGS sequence"/>
</dbReference>
<dbReference type="EMBL" id="QJHK01000001">
    <property type="protein sequence ID" value="PXY42827.1"/>
    <property type="molecule type" value="Genomic_DNA"/>
</dbReference>
<dbReference type="NCBIfam" id="TIGR04183">
    <property type="entry name" value="Por_Secre_tail"/>
    <property type="match status" value="1"/>
</dbReference>
<gene>
    <name evidence="3" type="ORF">DMB65_02080</name>
</gene>
<evidence type="ECO:0000313" key="3">
    <source>
        <dbReference type="EMBL" id="PXY42827.1"/>
    </source>
</evidence>
<feature type="domain" description="Secretion system C-terminal sorting" evidence="2">
    <location>
        <begin position="82"/>
        <end position="154"/>
    </location>
</feature>
<dbReference type="OrthoDB" id="1408995at2"/>